<organism evidence="1">
    <name type="scientific">human gut metagenome</name>
    <dbReference type="NCBI Taxonomy" id="408170"/>
    <lineage>
        <taxon>unclassified sequences</taxon>
        <taxon>metagenomes</taxon>
        <taxon>organismal metagenomes</taxon>
    </lineage>
</organism>
<proteinExistence type="predicted"/>
<accession>W1XGL8</accession>
<name>W1XGL8_9ZZZZ</name>
<reference evidence="1" key="1">
    <citation type="submission" date="2013-12" db="EMBL/GenBank/DDBJ databases">
        <title>A Varibaculum cambriense genome reconstructed from a premature infant gut community with otherwise low bacterial novelty that shifts toward anaerobic metabolism during the third week of life.</title>
        <authorList>
            <person name="Brown C.T."/>
            <person name="Sharon I."/>
            <person name="Thomas B.C."/>
            <person name="Castelle C.J."/>
            <person name="Morowitz M.J."/>
            <person name="Banfield J.F."/>
        </authorList>
    </citation>
    <scope>NUCLEOTIDE SEQUENCE</scope>
</reference>
<dbReference type="EMBL" id="AZMM01016831">
    <property type="protein sequence ID" value="ETJ27924.1"/>
    <property type="molecule type" value="Genomic_DNA"/>
</dbReference>
<comment type="caution">
    <text evidence="1">The sequence shown here is derived from an EMBL/GenBank/DDBJ whole genome shotgun (WGS) entry which is preliminary data.</text>
</comment>
<feature type="non-terminal residue" evidence="1">
    <location>
        <position position="21"/>
    </location>
</feature>
<gene>
    <name evidence="1" type="ORF">Q604_UNBC16831G0002</name>
</gene>
<sequence>MGGMMAKRSAFLDIIKEKGAL</sequence>
<dbReference type="AlphaFoldDB" id="W1XGL8"/>
<protein>
    <submittedName>
        <fullName evidence="1">Uncharacterized protein</fullName>
    </submittedName>
</protein>
<evidence type="ECO:0000313" key="1">
    <source>
        <dbReference type="EMBL" id="ETJ27924.1"/>
    </source>
</evidence>